<keyword evidence="7 9" id="KW-0503">Monooxygenase</keyword>
<evidence type="ECO:0000256" key="6">
    <source>
        <dbReference type="ARBA" id="ARBA00023004"/>
    </source>
</evidence>
<reference evidence="11 12" key="1">
    <citation type="submission" date="2020-05" db="EMBL/GenBank/DDBJ databases">
        <title>Identification and distribution of gene clusters putatively required for synthesis of sphingolipid metabolism inhibitors in phylogenetically diverse species of the filamentous fungus Fusarium.</title>
        <authorList>
            <person name="Kim H.-S."/>
            <person name="Busman M."/>
            <person name="Brown D.W."/>
            <person name="Divon H."/>
            <person name="Uhlig S."/>
            <person name="Proctor R.H."/>
        </authorList>
    </citation>
    <scope>NUCLEOTIDE SEQUENCE [LARGE SCALE GENOMIC DNA]</scope>
    <source>
        <strain evidence="11 12">NRRL 20693</strain>
    </source>
</reference>
<gene>
    <name evidence="11" type="ORF">FHETE_7939</name>
</gene>
<feature type="transmembrane region" description="Helical" evidence="10">
    <location>
        <begin position="6"/>
        <end position="24"/>
    </location>
</feature>
<dbReference type="Proteomes" id="UP000567885">
    <property type="component" value="Unassembled WGS sequence"/>
</dbReference>
<keyword evidence="10" id="KW-0472">Membrane</keyword>
<keyword evidence="12" id="KW-1185">Reference proteome</keyword>
<dbReference type="AlphaFoldDB" id="A0A8H5WJR2"/>
<dbReference type="GO" id="GO:0004497">
    <property type="term" value="F:monooxygenase activity"/>
    <property type="evidence" value="ECO:0007669"/>
    <property type="project" value="UniProtKB-KW"/>
</dbReference>
<keyword evidence="4 8" id="KW-0479">Metal-binding</keyword>
<comment type="cofactor">
    <cofactor evidence="1 8">
        <name>heme</name>
        <dbReference type="ChEBI" id="CHEBI:30413"/>
    </cofactor>
</comment>
<organism evidence="11 12">
    <name type="scientific">Fusarium heterosporum</name>
    <dbReference type="NCBI Taxonomy" id="42747"/>
    <lineage>
        <taxon>Eukaryota</taxon>
        <taxon>Fungi</taxon>
        <taxon>Dikarya</taxon>
        <taxon>Ascomycota</taxon>
        <taxon>Pezizomycotina</taxon>
        <taxon>Sordariomycetes</taxon>
        <taxon>Hypocreomycetidae</taxon>
        <taxon>Hypocreales</taxon>
        <taxon>Nectriaceae</taxon>
        <taxon>Fusarium</taxon>
        <taxon>Fusarium heterosporum species complex</taxon>
    </lineage>
</organism>
<dbReference type="InterPro" id="IPR017972">
    <property type="entry name" value="Cyt_P450_CS"/>
</dbReference>
<dbReference type="OrthoDB" id="2789670at2759"/>
<dbReference type="EMBL" id="JAAGWQ010000163">
    <property type="protein sequence ID" value="KAF5662491.1"/>
    <property type="molecule type" value="Genomic_DNA"/>
</dbReference>
<dbReference type="Pfam" id="PF00067">
    <property type="entry name" value="p450"/>
    <property type="match status" value="1"/>
</dbReference>
<evidence type="ECO:0000256" key="2">
    <source>
        <dbReference type="ARBA" id="ARBA00010617"/>
    </source>
</evidence>
<comment type="similarity">
    <text evidence="2 9">Belongs to the cytochrome P450 family.</text>
</comment>
<keyword evidence="10" id="KW-1133">Transmembrane helix</keyword>
<evidence type="ECO:0000256" key="9">
    <source>
        <dbReference type="RuleBase" id="RU000461"/>
    </source>
</evidence>
<dbReference type="SUPFAM" id="SSF48264">
    <property type="entry name" value="Cytochrome P450"/>
    <property type="match status" value="1"/>
</dbReference>
<dbReference type="Gene3D" id="1.10.630.10">
    <property type="entry name" value="Cytochrome P450"/>
    <property type="match status" value="1"/>
</dbReference>
<evidence type="ECO:0000256" key="5">
    <source>
        <dbReference type="ARBA" id="ARBA00023002"/>
    </source>
</evidence>
<dbReference type="PROSITE" id="PS00086">
    <property type="entry name" value="CYTOCHROME_P450"/>
    <property type="match status" value="1"/>
</dbReference>
<dbReference type="InterPro" id="IPR050364">
    <property type="entry name" value="Cytochrome_P450_fung"/>
</dbReference>
<keyword evidence="5 9" id="KW-0560">Oxidoreductase</keyword>
<dbReference type="GO" id="GO:0005506">
    <property type="term" value="F:iron ion binding"/>
    <property type="evidence" value="ECO:0007669"/>
    <property type="project" value="InterPro"/>
</dbReference>
<dbReference type="PANTHER" id="PTHR46300:SF7">
    <property type="entry name" value="P450, PUTATIVE (EUROFUNG)-RELATED"/>
    <property type="match status" value="1"/>
</dbReference>
<keyword evidence="6 8" id="KW-0408">Iron</keyword>
<evidence type="ECO:0000313" key="11">
    <source>
        <dbReference type="EMBL" id="KAF5662491.1"/>
    </source>
</evidence>
<name>A0A8H5WJR2_FUSHE</name>
<dbReference type="PANTHER" id="PTHR46300">
    <property type="entry name" value="P450, PUTATIVE (EUROFUNG)-RELATED-RELATED"/>
    <property type="match status" value="1"/>
</dbReference>
<dbReference type="GO" id="GO:0016705">
    <property type="term" value="F:oxidoreductase activity, acting on paired donors, with incorporation or reduction of molecular oxygen"/>
    <property type="evidence" value="ECO:0007669"/>
    <property type="project" value="InterPro"/>
</dbReference>
<keyword evidence="10" id="KW-0812">Transmembrane</keyword>
<comment type="caution">
    <text evidence="11">The sequence shown here is derived from an EMBL/GenBank/DDBJ whole genome shotgun (WGS) entry which is preliminary data.</text>
</comment>
<evidence type="ECO:0000256" key="10">
    <source>
        <dbReference type="SAM" id="Phobius"/>
    </source>
</evidence>
<feature type="binding site" description="axial binding residue" evidence="8">
    <location>
        <position position="440"/>
    </location>
    <ligand>
        <name>heme</name>
        <dbReference type="ChEBI" id="CHEBI:30413"/>
    </ligand>
    <ligandPart>
        <name>Fe</name>
        <dbReference type="ChEBI" id="CHEBI:18248"/>
    </ligandPart>
</feature>
<protein>
    <submittedName>
        <fullName evidence="11">Oxidoreductase</fullName>
    </submittedName>
</protein>
<evidence type="ECO:0000256" key="1">
    <source>
        <dbReference type="ARBA" id="ARBA00001971"/>
    </source>
</evidence>
<dbReference type="PRINTS" id="PR00463">
    <property type="entry name" value="EP450I"/>
</dbReference>
<proteinExistence type="inferred from homology"/>
<dbReference type="InterPro" id="IPR002401">
    <property type="entry name" value="Cyt_P450_E_grp-I"/>
</dbReference>
<evidence type="ECO:0000256" key="7">
    <source>
        <dbReference type="ARBA" id="ARBA00023033"/>
    </source>
</evidence>
<accession>A0A8H5WJR2</accession>
<evidence type="ECO:0000256" key="4">
    <source>
        <dbReference type="ARBA" id="ARBA00022723"/>
    </source>
</evidence>
<evidence type="ECO:0000256" key="8">
    <source>
        <dbReference type="PIRSR" id="PIRSR602401-1"/>
    </source>
</evidence>
<evidence type="ECO:0000256" key="3">
    <source>
        <dbReference type="ARBA" id="ARBA00022617"/>
    </source>
</evidence>
<dbReference type="GO" id="GO:0020037">
    <property type="term" value="F:heme binding"/>
    <property type="evidence" value="ECO:0007669"/>
    <property type="project" value="InterPro"/>
</dbReference>
<sequence>MLTTTTLVTGIGLGLVVYVLFRALQVSKLPPLPPGPKGLPVLGNLKDLPPPGVPEATHWLKHKDLYGPISSVTVMGETIIVVNDAKIAFELLDKRSRKYSSRPTTVFWGEMVGWGDSVTFQGYNDRFKKYRKNMARIIGSKTAAAEYDGLQEVEVAHFLLHVLERPDKLVDHIRKEAGSVILKIAYNYIAEPFKEDVLIDMAGKCMGDFAKSGAPGTFLVDILPFLRYVPDWMPGTNFKRLARQWAAELKDLIEKPYAFVKYQHSLGKQDNSFTAQLLEAGDSTAEEELTNKWSAASLYAAGADTTVSSLACFFLAMMIYPEVQRKAQEEIDRVIGDKRLPTISDRSSMPYLDAMVKEVLRWHPIAPMGLPHTCSEDDIFEGYSIPKGSMVICNVLHFAHDPEVYDDPMAFKPERFLSNNDNNPALDPQSYVFGFGRRVCPGRVLAENALFLNIAQSLAVFHISKDEKEGELKPRFTSGVISHPEPFSAVVKPRSDHHEKIIRSLEEKYPWQNSDGHILERMENERLH</sequence>
<keyword evidence="3 8" id="KW-0349">Heme</keyword>
<dbReference type="InterPro" id="IPR036396">
    <property type="entry name" value="Cyt_P450_sf"/>
</dbReference>
<evidence type="ECO:0000313" key="12">
    <source>
        <dbReference type="Proteomes" id="UP000567885"/>
    </source>
</evidence>
<dbReference type="InterPro" id="IPR001128">
    <property type="entry name" value="Cyt_P450"/>
</dbReference>
<dbReference type="PRINTS" id="PR00385">
    <property type="entry name" value="P450"/>
</dbReference>
<dbReference type="CDD" id="cd11065">
    <property type="entry name" value="CYP64-like"/>
    <property type="match status" value="1"/>
</dbReference>